<dbReference type="SUPFAM" id="SSF81660">
    <property type="entry name" value="Metal cation-transporting ATPase, ATP-binding domain N"/>
    <property type="match status" value="1"/>
</dbReference>
<comment type="caution">
    <text evidence="1">The sequence shown here is derived from an EMBL/GenBank/DDBJ whole genome shotgun (WGS) entry which is preliminary data.</text>
</comment>
<name>A0ABD1HE87_SALDI</name>
<dbReference type="EMBL" id="JBEAFC010000006">
    <property type="protein sequence ID" value="KAL1554761.1"/>
    <property type="molecule type" value="Genomic_DNA"/>
</dbReference>
<gene>
    <name evidence="1" type="primary">ALA8</name>
    <name evidence="1" type="ORF">AAHA92_15285</name>
</gene>
<dbReference type="AlphaFoldDB" id="A0ABD1HE87"/>
<reference evidence="1 2" key="1">
    <citation type="submission" date="2024-06" db="EMBL/GenBank/DDBJ databases">
        <title>A chromosome level genome sequence of Diviner's sage (Salvia divinorum).</title>
        <authorList>
            <person name="Ford S.A."/>
            <person name="Ro D.-K."/>
            <person name="Ness R.W."/>
            <person name="Phillips M.A."/>
        </authorList>
    </citation>
    <scope>NUCLEOTIDE SEQUENCE [LARGE SCALE GENOMIC DNA]</scope>
    <source>
        <strain evidence="1">SAF-2024a</strain>
        <tissue evidence="1">Leaf</tissue>
    </source>
</reference>
<evidence type="ECO:0000313" key="2">
    <source>
        <dbReference type="Proteomes" id="UP001567538"/>
    </source>
</evidence>
<protein>
    <submittedName>
        <fullName evidence="1">Phospholipid-transporting ATPase 8</fullName>
    </submittedName>
</protein>
<sequence>MVAMVIFRMIAMVMLEVLRLIFFCKLTMAWHPENRELGFEMYERTQSHISLRELDHESHQKIDRPYELLHVLEFSSSRRRMSVIVRNAENQLLLLSKSSDSVMLERLSKNSQDFEAVTMDHVKRYAEAGLRTLVLAYRELSKEEFSSWEKEFLDAKATVGPDRDALIEAAADKIERDLILLGATAVEDKLMKPNSKLQLIAFETKGIKPKPHIGMNFHSPNFAFNPTTAEKM</sequence>
<dbReference type="InterPro" id="IPR023299">
    <property type="entry name" value="ATPase_P-typ_cyto_dom_N"/>
</dbReference>
<dbReference type="Proteomes" id="UP001567538">
    <property type="component" value="Unassembled WGS sequence"/>
</dbReference>
<proteinExistence type="predicted"/>
<organism evidence="1 2">
    <name type="scientific">Salvia divinorum</name>
    <name type="common">Maria pastora</name>
    <name type="synonym">Diviner's sage</name>
    <dbReference type="NCBI Taxonomy" id="28513"/>
    <lineage>
        <taxon>Eukaryota</taxon>
        <taxon>Viridiplantae</taxon>
        <taxon>Streptophyta</taxon>
        <taxon>Embryophyta</taxon>
        <taxon>Tracheophyta</taxon>
        <taxon>Spermatophyta</taxon>
        <taxon>Magnoliopsida</taxon>
        <taxon>eudicotyledons</taxon>
        <taxon>Gunneridae</taxon>
        <taxon>Pentapetalae</taxon>
        <taxon>asterids</taxon>
        <taxon>lamiids</taxon>
        <taxon>Lamiales</taxon>
        <taxon>Lamiaceae</taxon>
        <taxon>Nepetoideae</taxon>
        <taxon>Mentheae</taxon>
        <taxon>Salviinae</taxon>
        <taxon>Salvia</taxon>
        <taxon>Salvia subgen. Calosphace</taxon>
    </lineage>
</organism>
<dbReference type="Gene3D" id="3.40.1110.10">
    <property type="entry name" value="Calcium-transporting ATPase, cytoplasmic domain N"/>
    <property type="match status" value="1"/>
</dbReference>
<dbReference type="PANTHER" id="PTHR24092:SF165">
    <property type="entry name" value="PHOSPHOLIPID-TRANSPORTING ATPASE 8-RELATED"/>
    <property type="match status" value="1"/>
</dbReference>
<dbReference type="Pfam" id="PF13246">
    <property type="entry name" value="Cation_ATPase"/>
    <property type="match status" value="1"/>
</dbReference>
<evidence type="ECO:0000313" key="1">
    <source>
        <dbReference type="EMBL" id="KAL1554761.1"/>
    </source>
</evidence>
<dbReference type="PANTHER" id="PTHR24092">
    <property type="entry name" value="PROBABLE PHOSPHOLIPID-TRANSPORTING ATPASE"/>
    <property type="match status" value="1"/>
</dbReference>
<keyword evidence="2" id="KW-1185">Reference proteome</keyword>
<accession>A0ABD1HE87</accession>